<evidence type="ECO:0000256" key="1">
    <source>
        <dbReference type="SAM" id="MobiDB-lite"/>
    </source>
</evidence>
<feature type="region of interest" description="Disordered" evidence="1">
    <location>
        <begin position="46"/>
        <end position="79"/>
    </location>
</feature>
<feature type="region of interest" description="Disordered" evidence="1">
    <location>
        <begin position="126"/>
        <end position="147"/>
    </location>
</feature>
<proteinExistence type="predicted"/>
<dbReference type="Ensembl" id="ENSMLUT00000024273.1">
    <property type="protein sequence ID" value="ENSMLUP00000020752.1"/>
    <property type="gene ID" value="ENSMLUG00000026061.1"/>
</dbReference>
<keyword evidence="3" id="KW-1185">Reference proteome</keyword>
<reference evidence="2" key="3">
    <citation type="submission" date="2025-09" db="UniProtKB">
        <authorList>
            <consortium name="Ensembl"/>
        </authorList>
    </citation>
    <scope>IDENTIFICATION</scope>
</reference>
<protein>
    <submittedName>
        <fullName evidence="2">Uncharacterized protein</fullName>
    </submittedName>
</protein>
<name>G1QAL9_MYOLU</name>
<dbReference type="InterPro" id="IPR031462">
    <property type="entry name" value="CTSRT"/>
</dbReference>
<reference evidence="2" key="2">
    <citation type="submission" date="2025-08" db="UniProtKB">
        <authorList>
            <consortium name="Ensembl"/>
        </authorList>
    </citation>
    <scope>IDENTIFICATION</scope>
</reference>
<reference evidence="2 3" key="1">
    <citation type="journal article" date="2011" name="Nature">
        <title>A high-resolution map of human evolutionary constraint using 29 mammals.</title>
        <authorList>
            <person name="Lindblad-Toh K."/>
            <person name="Garber M."/>
            <person name="Zuk O."/>
            <person name="Lin M.F."/>
            <person name="Parker B.J."/>
            <person name="Washietl S."/>
            <person name="Kheradpour P."/>
            <person name="Ernst J."/>
            <person name="Jordan G."/>
            <person name="Mauceli E."/>
            <person name="Ward L.D."/>
            <person name="Lowe C.B."/>
            <person name="Holloway A.K."/>
            <person name="Clamp M."/>
            <person name="Gnerre S."/>
            <person name="Alfoldi J."/>
            <person name="Beal K."/>
            <person name="Chang J."/>
            <person name="Clawson H."/>
            <person name="Cuff J."/>
            <person name="Di Palma F."/>
            <person name="Fitzgerald S."/>
            <person name="Flicek P."/>
            <person name="Guttman M."/>
            <person name="Hubisz M.J."/>
            <person name="Jaffe D.B."/>
            <person name="Jungreis I."/>
            <person name="Kent W.J."/>
            <person name="Kostka D."/>
            <person name="Lara M."/>
            <person name="Martins A.L."/>
            <person name="Massingham T."/>
            <person name="Moltke I."/>
            <person name="Raney B.J."/>
            <person name="Rasmussen M.D."/>
            <person name="Robinson J."/>
            <person name="Stark A."/>
            <person name="Vilella A.J."/>
            <person name="Wen J."/>
            <person name="Xie X."/>
            <person name="Zody M.C."/>
            <person name="Baldwin J."/>
            <person name="Bloom T."/>
            <person name="Chin C.W."/>
            <person name="Heiman D."/>
            <person name="Nicol R."/>
            <person name="Nusbaum C."/>
            <person name="Young S."/>
            <person name="Wilkinson J."/>
            <person name="Worley K.C."/>
            <person name="Kovar C.L."/>
            <person name="Muzny D.M."/>
            <person name="Gibbs R.A."/>
            <person name="Cree A."/>
            <person name="Dihn H.H."/>
            <person name="Fowler G."/>
            <person name="Jhangiani S."/>
            <person name="Joshi V."/>
            <person name="Lee S."/>
            <person name="Lewis L.R."/>
            <person name="Nazareth L.V."/>
            <person name="Okwuonu G."/>
            <person name="Santibanez J."/>
            <person name="Warren W.C."/>
            <person name="Mardis E.R."/>
            <person name="Weinstock G.M."/>
            <person name="Wilson R.K."/>
            <person name="Delehaunty K."/>
            <person name="Dooling D."/>
            <person name="Fronik C."/>
            <person name="Fulton L."/>
            <person name="Fulton B."/>
            <person name="Graves T."/>
            <person name="Minx P."/>
            <person name="Sodergren E."/>
            <person name="Birney E."/>
            <person name="Margulies E.H."/>
            <person name="Herrero J."/>
            <person name="Green E.D."/>
            <person name="Haussler D."/>
            <person name="Siepel A."/>
            <person name="Goldman N."/>
            <person name="Pollard K.S."/>
            <person name="Pedersen J.S."/>
            <person name="Lander E.S."/>
            <person name="Kellis M."/>
        </authorList>
    </citation>
    <scope>NUCLEOTIDE SEQUENCE [LARGE SCALE GENOMIC DNA]</scope>
</reference>
<dbReference type="HOGENOM" id="CLU_1323573_0_0_1"/>
<dbReference type="Proteomes" id="UP000001074">
    <property type="component" value="Unassembled WGS sequence"/>
</dbReference>
<evidence type="ECO:0000313" key="2">
    <source>
        <dbReference type="Ensembl" id="ENSMLUP00000020752.1"/>
    </source>
</evidence>
<dbReference type="PANTHER" id="PTHR21665:SF2">
    <property type="entry name" value="CATION CHANNEL SPERM-ASSOCIATED TARGETING SUBUNIT TAU"/>
    <property type="match status" value="1"/>
</dbReference>
<dbReference type="PANTHER" id="PTHR21665">
    <property type="entry name" value="CATION CHANNEL SPERM-ASSOCIATED TARGETING SUBUNIT TAU"/>
    <property type="match status" value="1"/>
</dbReference>
<evidence type="ECO:0000313" key="3">
    <source>
        <dbReference type="Proteomes" id="UP000001074"/>
    </source>
</evidence>
<dbReference type="GeneTree" id="ENSGT00390000018209"/>
<organism evidence="2 3">
    <name type="scientific">Myotis lucifugus</name>
    <name type="common">Little brown bat</name>
    <dbReference type="NCBI Taxonomy" id="59463"/>
    <lineage>
        <taxon>Eukaryota</taxon>
        <taxon>Metazoa</taxon>
        <taxon>Chordata</taxon>
        <taxon>Craniata</taxon>
        <taxon>Vertebrata</taxon>
        <taxon>Euteleostomi</taxon>
        <taxon>Mammalia</taxon>
        <taxon>Eutheria</taxon>
        <taxon>Laurasiatheria</taxon>
        <taxon>Chiroptera</taxon>
        <taxon>Yangochiroptera</taxon>
        <taxon>Vespertilionidae</taxon>
        <taxon>Myotis</taxon>
    </lineage>
</organism>
<accession>G1QAL9</accession>
<dbReference type="EMBL" id="AAPE02003147">
    <property type="status" value="NOT_ANNOTATED_CDS"/>
    <property type="molecule type" value="Genomic_DNA"/>
</dbReference>
<sequence>KPSEICNEKCAKVLESFKYKVVEAEKNSKPSLFPEVLKRGNLKPKVRKERDCVNKQTKSPKTVTVLAPTPPTRKRPRKSVPRTLLHWTARRTIHDCSDRFEDFPMTPFQHLEKVKLRARLLEKNPDESHDRLKHARPCTAPGVNKHRESYTGKFTSSRMVSAGLVHLNDTVPDYEIHKTQPKIFKRSKSETSENWLYSHQVQYLDLVE</sequence>
<dbReference type="AlphaFoldDB" id="G1QAL9"/>